<dbReference type="InterPro" id="IPR036388">
    <property type="entry name" value="WH-like_DNA-bd_sf"/>
</dbReference>
<name>A0A3S7V032_SORCE</name>
<dbReference type="Gene3D" id="1.10.10.10">
    <property type="entry name" value="Winged helix-like DNA-binding domain superfamily/Winged helix DNA-binding domain"/>
    <property type="match status" value="1"/>
</dbReference>
<accession>A0A3S7V032</accession>
<proteinExistence type="predicted"/>
<dbReference type="InterPro" id="IPR015191">
    <property type="entry name" value="SelB_WHD4"/>
</dbReference>
<evidence type="ECO:0000259" key="2">
    <source>
        <dbReference type="Pfam" id="PF09107"/>
    </source>
</evidence>
<evidence type="ECO:0000256" key="1">
    <source>
        <dbReference type="SAM" id="MobiDB-lite"/>
    </source>
</evidence>
<dbReference type="AlphaFoldDB" id="A0A3S7V032"/>
<dbReference type="GO" id="GO:0003746">
    <property type="term" value="F:translation elongation factor activity"/>
    <property type="evidence" value="ECO:0007669"/>
    <property type="project" value="InterPro"/>
</dbReference>
<dbReference type="Pfam" id="PF09107">
    <property type="entry name" value="WHD_3rd_SelB"/>
    <property type="match status" value="1"/>
</dbReference>
<dbReference type="EMBL" id="MH908921">
    <property type="protein sequence ID" value="AYM54347.1"/>
    <property type="molecule type" value="Genomic_DNA"/>
</dbReference>
<dbReference type="GO" id="GO:0003723">
    <property type="term" value="F:RNA binding"/>
    <property type="evidence" value="ECO:0007669"/>
    <property type="project" value="InterPro"/>
</dbReference>
<dbReference type="GO" id="GO:0001514">
    <property type="term" value="P:selenocysteine incorporation"/>
    <property type="evidence" value="ECO:0007669"/>
    <property type="project" value="InterPro"/>
</dbReference>
<evidence type="ECO:0000313" key="3">
    <source>
        <dbReference type="EMBL" id="AYM54347.1"/>
    </source>
</evidence>
<dbReference type="GO" id="GO:0005737">
    <property type="term" value="C:cytoplasm"/>
    <property type="evidence" value="ECO:0007669"/>
    <property type="project" value="InterPro"/>
</dbReference>
<sequence length="65" mass="7323">MRTRQTIMLLELFDRGGVTRRVGDDRVPGRSWPTPAHISSNHHGNFRLCRRASASRARDPTALAP</sequence>
<organism evidence="3">
    <name type="scientific">Sorangium cellulosum</name>
    <name type="common">Polyangium cellulosum</name>
    <dbReference type="NCBI Taxonomy" id="56"/>
    <lineage>
        <taxon>Bacteria</taxon>
        <taxon>Pseudomonadati</taxon>
        <taxon>Myxococcota</taxon>
        <taxon>Polyangia</taxon>
        <taxon>Polyangiales</taxon>
        <taxon>Polyangiaceae</taxon>
        <taxon>Sorangium</taxon>
    </lineage>
</organism>
<protein>
    <recommendedName>
        <fullName evidence="2">Elongation factor SelB fourth winged-helix domain-containing protein</fullName>
    </recommendedName>
</protein>
<feature type="domain" description="Elongation factor SelB fourth winged-helix" evidence="2">
    <location>
        <begin position="6"/>
        <end position="27"/>
    </location>
</feature>
<dbReference type="GO" id="GO:0005525">
    <property type="term" value="F:GTP binding"/>
    <property type="evidence" value="ECO:0007669"/>
    <property type="project" value="InterPro"/>
</dbReference>
<feature type="region of interest" description="Disordered" evidence="1">
    <location>
        <begin position="24"/>
        <end position="43"/>
    </location>
</feature>
<reference evidence="3" key="1">
    <citation type="journal article" date="2018" name="J. Ind. Microbiol. Biotechnol.">
        <title>Genome mining reveals uncommon alkylpyrones as type III PKS products from myxobacteria.</title>
        <authorList>
            <person name="Hug J.J."/>
            <person name="Panter F."/>
            <person name="Krug D."/>
            <person name="Muller R."/>
        </authorList>
    </citation>
    <scope>NUCLEOTIDE SEQUENCE</scope>
    <source>
        <strain evidence="3">So ce1128</strain>
    </source>
</reference>